<gene>
    <name evidence="4" type="primary">typA</name>
    <name evidence="4" type="ORF">EVJ47_06975</name>
</gene>
<evidence type="ECO:0000259" key="3">
    <source>
        <dbReference type="PROSITE" id="PS51722"/>
    </source>
</evidence>
<sequence>MNYQEKIRNIAVVAHVDHGKTTLIDKMLKESVSKRDFEALPERAMDSDDLEKERGITILSKCTGIKFKDYRINIVDTPGHGDFGSEVERVLAMVDGVLLLVDAFDGPMPQTRFILKKCLEYNLKVVLVINKIDRPGARPKEVLEMVYDLFLELGGENINLNFPVIYSSAKEGYAIKDLDILPEDRYKDRLNPLFEAIVDFIPHPPILNNPNLEFLVTSIGHDDFLGATAIGIVKSGKLKVMDQVYLYNIKDELVKARPTKIFLFDGLKKQETSEINEGDIALVTGLTGVGAGDYIVKDKPVSPLQRIKIDEPVILVNFIVNKSPFSGREGKLVTTRQLRERLYKEALNNVGLKVSDTGDETVFDVYGRGLLHLSILIEKMRREGFEFALSKPRGVIKEIDGKKMEPYELLYITVKDEFTGAILERLSSMKGNLIDMTKDDKGNTYLEFVIPSRSIMGFHNEFLTLTKGTGTMNHNFYKFDEYAFDISPRKNGVMISMENGEANSYGLFNLQDRGSLFASPQDEVYEGMVIGIHSKPGDITVNPCKRKQLTNMRSKASDEMITLTPPIKLTIEYALEFIEDDELVEFTPKSIRLRKKLLSESDRKKGSRGLLKV</sequence>
<dbReference type="PANTHER" id="PTHR42908">
    <property type="entry name" value="TRANSLATION ELONGATION FACTOR-RELATED"/>
    <property type="match status" value="1"/>
</dbReference>
<dbReference type="Proteomes" id="UP000320813">
    <property type="component" value="Unassembled WGS sequence"/>
</dbReference>
<evidence type="ECO:0000256" key="2">
    <source>
        <dbReference type="ARBA" id="ARBA00035722"/>
    </source>
</evidence>
<dbReference type="NCBIfam" id="TIGR01394">
    <property type="entry name" value="TypA_BipA"/>
    <property type="match status" value="1"/>
</dbReference>
<dbReference type="InterPro" id="IPR042116">
    <property type="entry name" value="TypA/BipA_C"/>
</dbReference>
<dbReference type="PRINTS" id="PR00315">
    <property type="entry name" value="ELONGATNFCT"/>
</dbReference>
<dbReference type="NCBIfam" id="TIGR00231">
    <property type="entry name" value="small_GTP"/>
    <property type="match status" value="1"/>
</dbReference>
<evidence type="ECO:0000256" key="1">
    <source>
        <dbReference type="ARBA" id="ARBA00023134"/>
    </source>
</evidence>
<evidence type="ECO:0000313" key="5">
    <source>
        <dbReference type="Proteomes" id="UP000320813"/>
    </source>
</evidence>
<dbReference type="FunFam" id="2.40.50.250:FF:000001">
    <property type="entry name" value="GTP-binding protein TypA"/>
    <property type="match status" value="1"/>
</dbReference>
<dbReference type="InterPro" id="IPR031157">
    <property type="entry name" value="G_TR_CS"/>
</dbReference>
<dbReference type="InterPro" id="IPR000640">
    <property type="entry name" value="EFG_V-like"/>
</dbReference>
<dbReference type="GO" id="GO:0003924">
    <property type="term" value="F:GTPase activity"/>
    <property type="evidence" value="ECO:0007669"/>
    <property type="project" value="InterPro"/>
</dbReference>
<dbReference type="Gene3D" id="3.30.70.870">
    <property type="entry name" value="Elongation Factor G (Translational Gtpase), domain 3"/>
    <property type="match status" value="1"/>
</dbReference>
<dbReference type="InterPro" id="IPR048876">
    <property type="entry name" value="BipA_C"/>
</dbReference>
<dbReference type="Gene3D" id="2.40.50.250">
    <property type="entry name" value="bipa protein"/>
    <property type="match status" value="1"/>
</dbReference>
<dbReference type="InterPro" id="IPR047041">
    <property type="entry name" value="BipA_GTP-bd_dom"/>
</dbReference>
<dbReference type="InterPro" id="IPR000795">
    <property type="entry name" value="T_Tr_GTP-bd_dom"/>
</dbReference>
<dbReference type="FunFam" id="3.40.50.300:FF:000055">
    <property type="entry name" value="GTP-binding protein TypA"/>
    <property type="match status" value="1"/>
</dbReference>
<dbReference type="Gene3D" id="3.30.70.240">
    <property type="match status" value="1"/>
</dbReference>
<dbReference type="Gene3D" id="3.40.50.300">
    <property type="entry name" value="P-loop containing nucleotide triphosphate hydrolases"/>
    <property type="match status" value="1"/>
</dbReference>
<reference evidence="4 5" key="1">
    <citation type="submission" date="2019-01" db="EMBL/GenBank/DDBJ databases">
        <title>Insights into ecological role of a new deltaproteobacterial order Candidatus Sinidesulfobacterales (Sva0485) by metagenomics and metatranscriptomics.</title>
        <authorList>
            <person name="Tan S."/>
            <person name="Liu J."/>
            <person name="Fang Y."/>
            <person name="Hedlund B.P."/>
            <person name="Lian Z.H."/>
            <person name="Huang L.Y."/>
            <person name="Li J.T."/>
            <person name="Huang L.N."/>
            <person name="Li W.J."/>
            <person name="Jiang H.C."/>
            <person name="Dong H.L."/>
            <person name="Shu W.S."/>
        </authorList>
    </citation>
    <scope>NUCLEOTIDE SEQUENCE [LARGE SCALE GENOMIC DNA]</scope>
    <source>
        <strain evidence="4">AP3</strain>
    </source>
</reference>
<feature type="domain" description="Tr-type G" evidence="3">
    <location>
        <begin position="5"/>
        <end position="206"/>
    </location>
</feature>
<dbReference type="PANTHER" id="PTHR42908:SF8">
    <property type="entry name" value="TR-TYPE G DOMAIN-CONTAINING PROTEIN"/>
    <property type="match status" value="1"/>
</dbReference>
<dbReference type="SUPFAM" id="SSF52540">
    <property type="entry name" value="P-loop containing nucleoside triphosphate hydrolases"/>
    <property type="match status" value="1"/>
</dbReference>
<dbReference type="EMBL" id="SGBD01000003">
    <property type="protein sequence ID" value="RZD14400.1"/>
    <property type="molecule type" value="Genomic_DNA"/>
</dbReference>
<dbReference type="InterPro" id="IPR006298">
    <property type="entry name" value="BipA"/>
</dbReference>
<dbReference type="PROSITE" id="PS51722">
    <property type="entry name" value="G_TR_2"/>
    <property type="match status" value="1"/>
</dbReference>
<dbReference type="PROSITE" id="PS00301">
    <property type="entry name" value="G_TR_1"/>
    <property type="match status" value="1"/>
</dbReference>
<dbReference type="InterPro" id="IPR009000">
    <property type="entry name" value="Transl_B-barrel_sf"/>
</dbReference>
<dbReference type="CDD" id="cd01891">
    <property type="entry name" value="TypA_BipA"/>
    <property type="match status" value="1"/>
</dbReference>
<keyword evidence="1" id="KW-0342">GTP-binding</keyword>
<accession>A0A519BAT9</accession>
<dbReference type="Pfam" id="PF00009">
    <property type="entry name" value="GTP_EFTU"/>
    <property type="match status" value="1"/>
</dbReference>
<dbReference type="Pfam" id="PF00679">
    <property type="entry name" value="EFG_C"/>
    <property type="match status" value="1"/>
</dbReference>
<protein>
    <recommendedName>
        <fullName evidence="2">50S ribosomal subunit assembly factor BipA</fullName>
    </recommendedName>
</protein>
<dbReference type="SUPFAM" id="SSF50447">
    <property type="entry name" value="Translation proteins"/>
    <property type="match status" value="1"/>
</dbReference>
<proteinExistence type="predicted"/>
<name>A0A519BAT9_9DELT</name>
<evidence type="ECO:0000313" key="4">
    <source>
        <dbReference type="EMBL" id="RZD14400.1"/>
    </source>
</evidence>
<dbReference type="SUPFAM" id="SSF54980">
    <property type="entry name" value="EF-G C-terminal domain-like"/>
    <property type="match status" value="2"/>
</dbReference>
<dbReference type="InterPro" id="IPR005225">
    <property type="entry name" value="Small_GTP-bd"/>
</dbReference>
<dbReference type="CDD" id="cd03710">
    <property type="entry name" value="BipA_TypA_C"/>
    <property type="match status" value="1"/>
</dbReference>
<dbReference type="GO" id="GO:1990904">
    <property type="term" value="C:ribonucleoprotein complex"/>
    <property type="evidence" value="ECO:0007669"/>
    <property type="project" value="TreeGrafter"/>
</dbReference>
<comment type="caution">
    <text evidence="4">The sequence shown here is derived from an EMBL/GenBank/DDBJ whole genome shotgun (WGS) entry which is preliminary data.</text>
</comment>
<dbReference type="InterPro" id="IPR035651">
    <property type="entry name" value="BipA_V"/>
</dbReference>
<dbReference type="AlphaFoldDB" id="A0A519BAT9"/>
<dbReference type="GO" id="GO:0005829">
    <property type="term" value="C:cytosol"/>
    <property type="evidence" value="ECO:0007669"/>
    <property type="project" value="TreeGrafter"/>
</dbReference>
<dbReference type="Gene3D" id="2.40.30.10">
    <property type="entry name" value="Translation factors"/>
    <property type="match status" value="1"/>
</dbReference>
<dbReference type="InterPro" id="IPR035647">
    <property type="entry name" value="EFG_III/V"/>
</dbReference>
<dbReference type="Pfam" id="PF21018">
    <property type="entry name" value="BipA_C"/>
    <property type="match status" value="1"/>
</dbReference>
<dbReference type="GO" id="GO:0005525">
    <property type="term" value="F:GTP binding"/>
    <property type="evidence" value="ECO:0007669"/>
    <property type="project" value="UniProtKB-KW"/>
</dbReference>
<dbReference type="FunFam" id="3.30.70.240:FF:000002">
    <property type="entry name" value="GTP-binding protein TypA"/>
    <property type="match status" value="1"/>
</dbReference>
<organism evidence="4 5">
    <name type="scientific">Candidatus Acidulodesulfobacterium ferriphilum</name>
    <dbReference type="NCBI Taxonomy" id="2597223"/>
    <lineage>
        <taxon>Bacteria</taxon>
        <taxon>Deltaproteobacteria</taxon>
        <taxon>Candidatus Acidulodesulfobacterales</taxon>
        <taxon>Candidatus Acidulodesulfobacterium</taxon>
    </lineage>
</organism>
<dbReference type="InterPro" id="IPR027417">
    <property type="entry name" value="P-loop_NTPase"/>
</dbReference>
<keyword evidence="1" id="KW-0547">Nucleotide-binding</keyword>